<reference evidence="2" key="1">
    <citation type="submission" date="2025-08" db="UniProtKB">
        <authorList>
            <consortium name="RefSeq"/>
        </authorList>
    </citation>
    <scope>IDENTIFICATION</scope>
    <source>
        <strain evidence="2">Quisiro</strain>
        <tissue evidence="2">Liver</tissue>
    </source>
</reference>
<dbReference type="GeneID" id="106528135"/>
<evidence type="ECO:0000313" key="1">
    <source>
        <dbReference type="Proteomes" id="UP000192220"/>
    </source>
</evidence>
<dbReference type="AlphaFoldDB" id="A0A2I4CFB1"/>
<dbReference type="PANTHER" id="PTHR47501">
    <property type="entry name" value="TRANSPOSASE-RELATED"/>
    <property type="match status" value="1"/>
</dbReference>
<dbReference type="PANTHER" id="PTHR47501:SF5">
    <property type="entry name" value="HAT C-TERMINAL DIMERISATION DOMAIN-CONTAINING PROTEIN"/>
    <property type="match status" value="1"/>
</dbReference>
<proteinExistence type="predicted"/>
<protein>
    <submittedName>
        <fullName evidence="2">Uncharacterized protein LOC106528135</fullName>
    </submittedName>
</protein>
<dbReference type="InterPro" id="IPR012337">
    <property type="entry name" value="RNaseH-like_sf"/>
</dbReference>
<name>A0A2I4CFB1_AUSLI</name>
<evidence type="ECO:0000313" key="2">
    <source>
        <dbReference type="RefSeq" id="XP_013878674.1"/>
    </source>
</evidence>
<dbReference type="Proteomes" id="UP000192220">
    <property type="component" value="Unplaced"/>
</dbReference>
<dbReference type="OrthoDB" id="8772022at2759"/>
<dbReference type="KEGG" id="alim:106528135"/>
<keyword evidence="1" id="KW-1185">Reference proteome</keyword>
<dbReference type="InParanoid" id="A0A2I4CFB1"/>
<dbReference type="RefSeq" id="XP_013878674.1">
    <property type="nucleotide sequence ID" value="XM_014023220.1"/>
</dbReference>
<dbReference type="SUPFAM" id="SSF53098">
    <property type="entry name" value="Ribonuclease H-like"/>
    <property type="match status" value="1"/>
</dbReference>
<accession>A0A2I4CFB1</accession>
<sequence>MLDEPGGLGLKLPAHLKCAAHTFNLVASVDAKKALESASFKSAYRKFMSKAQGLWKLQSCGTVAKRKMSDVLKRRLVVPNSNRWNSIYDAVLVLNKLLEEDRATVHRVMKQLKLQTFTESDVRFLKEYTQVMSSVVKALGKIQGEDQAYIGCLLSTVAATMMRLKEAKLKPLLYCSPLIDAILAGLTERFGLLLEDQESQLAAAFHPKFRLFWLEQFDNRQVSRVTKAMVSVVQTALGSIGDEGRNEEEEDDFFSIITRPKESRSKRSLKSRAQSLVQTWLETSSKDVMTDAAFLGERILIDLFTKYKHTHPLQCCR</sequence>
<organism evidence="1 2">
    <name type="scientific">Austrofundulus limnaeus</name>
    <name type="common">Annual killifish</name>
    <dbReference type="NCBI Taxonomy" id="52670"/>
    <lineage>
        <taxon>Eukaryota</taxon>
        <taxon>Metazoa</taxon>
        <taxon>Chordata</taxon>
        <taxon>Craniata</taxon>
        <taxon>Vertebrata</taxon>
        <taxon>Euteleostomi</taxon>
        <taxon>Actinopterygii</taxon>
        <taxon>Neopterygii</taxon>
        <taxon>Teleostei</taxon>
        <taxon>Neoteleostei</taxon>
        <taxon>Acanthomorphata</taxon>
        <taxon>Ovalentaria</taxon>
        <taxon>Atherinomorphae</taxon>
        <taxon>Cyprinodontiformes</taxon>
        <taxon>Rivulidae</taxon>
        <taxon>Austrofundulus</taxon>
    </lineage>
</organism>
<gene>
    <name evidence="2" type="primary">LOC106528135</name>
</gene>